<dbReference type="InterPro" id="IPR010237">
    <property type="entry name" value="Pyr-5-nucltdase"/>
</dbReference>
<dbReference type="GO" id="GO:0008967">
    <property type="term" value="F:phosphoglycolate phosphatase activity"/>
    <property type="evidence" value="ECO:0007669"/>
    <property type="project" value="UniProtKB-EC"/>
</dbReference>
<dbReference type="EC" id="3.1.3.18" evidence="4"/>
<dbReference type="SFLD" id="SFLDG01132">
    <property type="entry name" value="C1.5.3:_5'-Nucleotidase_Like"/>
    <property type="match status" value="1"/>
</dbReference>
<evidence type="ECO:0000256" key="1">
    <source>
        <dbReference type="ARBA" id="ARBA00000830"/>
    </source>
</evidence>
<reference evidence="5 6" key="1">
    <citation type="submission" date="2018-05" db="EMBL/GenBank/DDBJ databases">
        <title>Genomic Encyclopedia of Type Strains, Phase IV (KMG-IV): sequencing the most valuable type-strain genomes for metagenomic binning, comparative biology and taxonomic classification.</title>
        <authorList>
            <person name="Goeker M."/>
        </authorList>
    </citation>
    <scope>NUCLEOTIDE SEQUENCE [LARGE SCALE GENOMIC DNA]</scope>
    <source>
        <strain evidence="5 6">DSM 29661</strain>
    </source>
</reference>
<evidence type="ECO:0000313" key="6">
    <source>
        <dbReference type="Proteomes" id="UP000247555"/>
    </source>
</evidence>
<dbReference type="GO" id="GO:0006281">
    <property type="term" value="P:DNA repair"/>
    <property type="evidence" value="ECO:0007669"/>
    <property type="project" value="TreeGrafter"/>
</dbReference>
<gene>
    <name evidence="5" type="ORF">DFR34_103195</name>
</gene>
<dbReference type="NCBIfam" id="TIGR01993">
    <property type="entry name" value="Pyr-5-nucltdase"/>
    <property type="match status" value="1"/>
</dbReference>
<evidence type="ECO:0000313" key="5">
    <source>
        <dbReference type="EMBL" id="PXX80852.1"/>
    </source>
</evidence>
<dbReference type="EMBL" id="QJKI01000003">
    <property type="protein sequence ID" value="PXX80852.1"/>
    <property type="molecule type" value="Genomic_DNA"/>
</dbReference>
<comment type="caution">
    <text evidence="5">The sequence shown here is derived from an EMBL/GenBank/DDBJ whole genome shotgun (WGS) entry which is preliminary data.</text>
</comment>
<dbReference type="InterPro" id="IPR050155">
    <property type="entry name" value="HAD-like_hydrolase_sf"/>
</dbReference>
<proteinExistence type="inferred from homology"/>
<evidence type="ECO:0000256" key="3">
    <source>
        <dbReference type="ARBA" id="ARBA00006171"/>
    </source>
</evidence>
<dbReference type="InterPro" id="IPR023214">
    <property type="entry name" value="HAD_sf"/>
</dbReference>
<dbReference type="SUPFAM" id="SSF56784">
    <property type="entry name" value="HAD-like"/>
    <property type="match status" value="1"/>
</dbReference>
<dbReference type="InterPro" id="IPR036412">
    <property type="entry name" value="HAD-like_sf"/>
</dbReference>
<organism evidence="5 6">
    <name type="scientific">Rivihabitans pingtungensis</name>
    <dbReference type="NCBI Taxonomy" id="1054498"/>
    <lineage>
        <taxon>Bacteria</taxon>
        <taxon>Pseudomonadati</taxon>
        <taxon>Pseudomonadota</taxon>
        <taxon>Betaproteobacteria</taxon>
        <taxon>Neisseriales</taxon>
        <taxon>Aquaspirillaceae</taxon>
        <taxon>Rivihabitans</taxon>
    </lineage>
</organism>
<dbReference type="PANTHER" id="PTHR43434">
    <property type="entry name" value="PHOSPHOGLYCOLATE PHOSPHATASE"/>
    <property type="match status" value="1"/>
</dbReference>
<comment type="pathway">
    <text evidence="2">Organic acid metabolism; glycolate biosynthesis; glycolate from 2-phosphoglycolate: step 1/1.</text>
</comment>
<sequence length="217" mass="24450">MPSSRLWVFDLDNTLHNASAGVFPLINQQMTDYIAQHLQLEQAAANQVREAYWRRYGATLTGMIRQHGADPTHFLHHTHPLPELLAQVRHEPGLPALLARLPGDKVVFSNGPSRYVRAVCRHLGILPLLRDCFGVDRLSFHPKPDPRAYRRVLAAMGRRPEQCVLVEDSLANLLTARRLGMRTAWLAPAGTVGKPAYVDVRLRQIGELARHVRLAKM</sequence>
<dbReference type="InterPro" id="IPR006439">
    <property type="entry name" value="HAD-SF_hydro_IA"/>
</dbReference>
<dbReference type="Gene3D" id="3.40.50.1000">
    <property type="entry name" value="HAD superfamily/HAD-like"/>
    <property type="match status" value="1"/>
</dbReference>
<comment type="catalytic activity">
    <reaction evidence="1">
        <text>2-phosphoglycolate + H2O = glycolate + phosphate</text>
        <dbReference type="Rhea" id="RHEA:14369"/>
        <dbReference type="ChEBI" id="CHEBI:15377"/>
        <dbReference type="ChEBI" id="CHEBI:29805"/>
        <dbReference type="ChEBI" id="CHEBI:43474"/>
        <dbReference type="ChEBI" id="CHEBI:58033"/>
        <dbReference type="EC" id="3.1.3.18"/>
    </reaction>
</comment>
<dbReference type="AlphaFoldDB" id="A0A318KWA1"/>
<dbReference type="SFLD" id="SFLDS00003">
    <property type="entry name" value="Haloacid_Dehalogenase"/>
    <property type="match status" value="1"/>
</dbReference>
<accession>A0A318KWA1</accession>
<evidence type="ECO:0000256" key="4">
    <source>
        <dbReference type="ARBA" id="ARBA00013078"/>
    </source>
</evidence>
<dbReference type="SFLD" id="SFLDG01129">
    <property type="entry name" value="C1.5:_HAD__Beta-PGM__Phosphata"/>
    <property type="match status" value="1"/>
</dbReference>
<dbReference type="NCBIfam" id="TIGR01509">
    <property type="entry name" value="HAD-SF-IA-v3"/>
    <property type="match status" value="1"/>
</dbReference>
<dbReference type="Gene3D" id="1.10.150.450">
    <property type="match status" value="1"/>
</dbReference>
<dbReference type="OrthoDB" id="8558420at2"/>
<keyword evidence="6" id="KW-1185">Reference proteome</keyword>
<keyword evidence="5" id="KW-0378">Hydrolase</keyword>
<name>A0A318KWA1_9NEIS</name>
<dbReference type="Proteomes" id="UP000247555">
    <property type="component" value="Unassembled WGS sequence"/>
</dbReference>
<comment type="similarity">
    <text evidence="3">Belongs to the HAD-like hydrolase superfamily. CbbY/CbbZ/Gph/YieH family.</text>
</comment>
<protein>
    <recommendedName>
        <fullName evidence="4">phosphoglycolate phosphatase</fullName>
        <ecNumber evidence="4">3.1.3.18</ecNumber>
    </recommendedName>
</protein>
<dbReference type="PANTHER" id="PTHR43434:SF1">
    <property type="entry name" value="PHOSPHOGLYCOLATE PHOSPHATASE"/>
    <property type="match status" value="1"/>
</dbReference>
<evidence type="ECO:0000256" key="2">
    <source>
        <dbReference type="ARBA" id="ARBA00004818"/>
    </source>
</evidence>
<dbReference type="RefSeq" id="WP_110389882.1">
    <property type="nucleotide sequence ID" value="NZ_QJKI01000003.1"/>
</dbReference>
<dbReference type="Pfam" id="PF00702">
    <property type="entry name" value="Hydrolase"/>
    <property type="match status" value="1"/>
</dbReference>